<evidence type="ECO:0000256" key="5">
    <source>
        <dbReference type="ARBA" id="ARBA00022989"/>
    </source>
</evidence>
<dbReference type="SUPFAM" id="SSF52540">
    <property type="entry name" value="P-loop containing nucleoside triphosphate hydrolases"/>
    <property type="match status" value="1"/>
</dbReference>
<organism evidence="10 11">
    <name type="scientific">Marinicrinis lubricantis</name>
    <dbReference type="NCBI Taxonomy" id="2086470"/>
    <lineage>
        <taxon>Bacteria</taxon>
        <taxon>Bacillati</taxon>
        <taxon>Bacillota</taxon>
        <taxon>Bacilli</taxon>
        <taxon>Bacillales</taxon>
        <taxon>Paenibacillaceae</taxon>
    </lineage>
</organism>
<dbReference type="InterPro" id="IPR039421">
    <property type="entry name" value="Type_1_exporter"/>
</dbReference>
<dbReference type="EMBL" id="JBHSQV010000027">
    <property type="protein sequence ID" value="MFC5985507.1"/>
    <property type="molecule type" value="Genomic_DNA"/>
</dbReference>
<evidence type="ECO:0000313" key="10">
    <source>
        <dbReference type="EMBL" id="MFC5985507.1"/>
    </source>
</evidence>
<evidence type="ECO:0000256" key="1">
    <source>
        <dbReference type="ARBA" id="ARBA00004651"/>
    </source>
</evidence>
<feature type="transmembrane region" description="Helical" evidence="7">
    <location>
        <begin position="259"/>
        <end position="278"/>
    </location>
</feature>
<dbReference type="SUPFAM" id="SSF90123">
    <property type="entry name" value="ABC transporter transmembrane region"/>
    <property type="match status" value="1"/>
</dbReference>
<proteinExistence type="predicted"/>
<evidence type="ECO:0000256" key="4">
    <source>
        <dbReference type="ARBA" id="ARBA00022840"/>
    </source>
</evidence>
<evidence type="ECO:0000256" key="2">
    <source>
        <dbReference type="ARBA" id="ARBA00022692"/>
    </source>
</evidence>
<dbReference type="Pfam" id="PF00005">
    <property type="entry name" value="ABC_tran"/>
    <property type="match status" value="1"/>
</dbReference>
<evidence type="ECO:0000313" key="11">
    <source>
        <dbReference type="Proteomes" id="UP001596250"/>
    </source>
</evidence>
<comment type="caution">
    <text evidence="10">The sequence shown here is derived from an EMBL/GenBank/DDBJ whole genome shotgun (WGS) entry which is preliminary data.</text>
</comment>
<dbReference type="PROSITE" id="PS50893">
    <property type="entry name" value="ABC_TRANSPORTER_2"/>
    <property type="match status" value="1"/>
</dbReference>
<dbReference type="InterPro" id="IPR027417">
    <property type="entry name" value="P-loop_NTPase"/>
</dbReference>
<reference evidence="11" key="1">
    <citation type="journal article" date="2019" name="Int. J. Syst. Evol. Microbiol.">
        <title>The Global Catalogue of Microorganisms (GCM) 10K type strain sequencing project: providing services to taxonomists for standard genome sequencing and annotation.</title>
        <authorList>
            <consortium name="The Broad Institute Genomics Platform"/>
            <consortium name="The Broad Institute Genome Sequencing Center for Infectious Disease"/>
            <person name="Wu L."/>
            <person name="Ma J."/>
        </authorList>
    </citation>
    <scope>NUCLEOTIDE SEQUENCE [LARGE SCALE GENOMIC DNA]</scope>
    <source>
        <strain evidence="11">CCM 8749</strain>
    </source>
</reference>
<dbReference type="Gene3D" id="3.40.50.300">
    <property type="entry name" value="P-loop containing nucleotide triphosphate hydrolases"/>
    <property type="match status" value="1"/>
</dbReference>
<keyword evidence="5 7" id="KW-1133">Transmembrane helix</keyword>
<dbReference type="Proteomes" id="UP001596250">
    <property type="component" value="Unassembled WGS sequence"/>
</dbReference>
<dbReference type="InterPro" id="IPR036640">
    <property type="entry name" value="ABC1_TM_sf"/>
</dbReference>
<evidence type="ECO:0000259" key="9">
    <source>
        <dbReference type="PROSITE" id="PS50929"/>
    </source>
</evidence>
<keyword evidence="3" id="KW-0547">Nucleotide-binding</keyword>
<protein>
    <submittedName>
        <fullName evidence="10">ABC transporter ATP-binding protein</fullName>
    </submittedName>
</protein>
<dbReference type="PANTHER" id="PTHR24221">
    <property type="entry name" value="ATP-BINDING CASSETTE SUB-FAMILY B"/>
    <property type="match status" value="1"/>
</dbReference>
<dbReference type="InterPro" id="IPR003439">
    <property type="entry name" value="ABC_transporter-like_ATP-bd"/>
</dbReference>
<dbReference type="InterPro" id="IPR017871">
    <property type="entry name" value="ABC_transporter-like_CS"/>
</dbReference>
<evidence type="ECO:0000256" key="3">
    <source>
        <dbReference type="ARBA" id="ARBA00022741"/>
    </source>
</evidence>
<keyword evidence="11" id="KW-1185">Reference proteome</keyword>
<evidence type="ECO:0000256" key="7">
    <source>
        <dbReference type="SAM" id="Phobius"/>
    </source>
</evidence>
<dbReference type="InterPro" id="IPR003593">
    <property type="entry name" value="AAA+_ATPase"/>
</dbReference>
<accession>A0ABW1IKA3</accession>
<dbReference type="RefSeq" id="WP_379892410.1">
    <property type="nucleotide sequence ID" value="NZ_CBCSCT010000009.1"/>
</dbReference>
<evidence type="ECO:0000256" key="6">
    <source>
        <dbReference type="ARBA" id="ARBA00023136"/>
    </source>
</evidence>
<feature type="transmembrane region" description="Helical" evidence="7">
    <location>
        <begin position="167"/>
        <end position="187"/>
    </location>
</feature>
<dbReference type="InterPro" id="IPR011527">
    <property type="entry name" value="ABC1_TM_dom"/>
</dbReference>
<feature type="domain" description="ABC transmembrane type-1" evidence="9">
    <location>
        <begin position="27"/>
        <end position="316"/>
    </location>
</feature>
<evidence type="ECO:0000259" key="8">
    <source>
        <dbReference type="PROSITE" id="PS50893"/>
    </source>
</evidence>
<comment type="subcellular location">
    <subcellularLocation>
        <location evidence="1">Cell membrane</location>
        <topology evidence="1">Multi-pass membrane protein</topology>
    </subcellularLocation>
</comment>
<gene>
    <name evidence="10" type="ORF">ACFPXP_03530</name>
</gene>
<dbReference type="GO" id="GO:0005524">
    <property type="term" value="F:ATP binding"/>
    <property type="evidence" value="ECO:0007669"/>
    <property type="project" value="UniProtKB-KW"/>
</dbReference>
<feature type="domain" description="ABC transporter" evidence="8">
    <location>
        <begin position="350"/>
        <end position="589"/>
    </location>
</feature>
<dbReference type="SMART" id="SM00382">
    <property type="entry name" value="AAA"/>
    <property type="match status" value="1"/>
</dbReference>
<keyword evidence="4 10" id="KW-0067">ATP-binding</keyword>
<dbReference type="PROSITE" id="PS00211">
    <property type="entry name" value="ABC_TRANSPORTER_1"/>
    <property type="match status" value="1"/>
</dbReference>
<sequence>MKLGNITESLFLKVIPLIWKVAPVKLLLVFVIRLLEALQPAVQIYLTKALVDEVSSLIQGTSDSFQMAMMILLAQALLYSADLGLKSLGHLFMFDIKQKAKYTVDHQVAEKCASIAYIYFEQPQYYDKLQRVSQGLAYRGLAILDHFFQLFKGMVTLVSLAAALAGLHFSFIFGMIFFIVPTFWIHVQLGKKRFAQMVHQTPTSRKVHYIMRLLTERESAKEVRMFRLFSYLKEKWSVLYWNNATEQYRLERTGVAYQLFADIISYAVTLASIIYFIYLSSEGVLTLGYFVALIETIAVAKTNTQAVSIHLSQIYEEALFTNELFEFLALPEGGYDRDQRPLRNGDESGLKVEGLTFCYPNQDDPVLKNISFHISPGQKVAIVGKNGAGKSTLVKCIMGLYEPKEGTILYNGVNIQSIEGYEQKVSAVFQDFMKYQLTVKENIGFGDIDSLDDRASLESAAARSELQPLIDSLPLQYDTELGPEYEGGRELSHGQWQKVALSRSYMNVQAEMVIYDEPTAALDPMAEAAMFEKFAGLARNKTSIIISHRLGSCRDADVILVLKDGCLIESGTHDQLMALGQEYAAMFKAQSRWYEGSPLGKEAFGRS</sequence>
<keyword evidence="2 7" id="KW-0812">Transmembrane</keyword>
<dbReference type="PROSITE" id="PS50929">
    <property type="entry name" value="ABC_TM1F"/>
    <property type="match status" value="1"/>
</dbReference>
<keyword evidence="6 7" id="KW-0472">Membrane</keyword>
<dbReference type="PANTHER" id="PTHR24221:SF646">
    <property type="entry name" value="HAEMOLYSIN SECRETION ATP-BINDING PROTEIN"/>
    <property type="match status" value="1"/>
</dbReference>
<name>A0ABW1IKA3_9BACL</name>
<dbReference type="Gene3D" id="1.20.1560.10">
    <property type="entry name" value="ABC transporter type 1, transmembrane domain"/>
    <property type="match status" value="1"/>
</dbReference>